<proteinExistence type="predicted"/>
<reference evidence="4" key="1">
    <citation type="submission" date="2022-10" db="EMBL/GenBank/DDBJ databases">
        <title>Genome assembly of Pristionchus species.</title>
        <authorList>
            <person name="Yoshida K."/>
            <person name="Sommer R.J."/>
        </authorList>
    </citation>
    <scope>NUCLEOTIDE SEQUENCE [LARGE SCALE GENOMIC DNA]</scope>
    <source>
        <strain evidence="4">RS5460</strain>
    </source>
</reference>
<dbReference type="EMBL" id="BTRK01000002">
    <property type="protein sequence ID" value="GMR36754.1"/>
    <property type="molecule type" value="Genomic_DNA"/>
</dbReference>
<evidence type="ECO:0000256" key="2">
    <source>
        <dbReference type="SAM" id="Phobius"/>
    </source>
</evidence>
<evidence type="ECO:0000313" key="3">
    <source>
        <dbReference type="EMBL" id="GMR36754.1"/>
    </source>
</evidence>
<keyword evidence="2" id="KW-1133">Transmembrane helix</keyword>
<protein>
    <recommendedName>
        <fullName evidence="5">Mps-1</fullName>
    </recommendedName>
</protein>
<keyword evidence="4" id="KW-1185">Reference proteome</keyword>
<feature type="region of interest" description="Disordered" evidence="1">
    <location>
        <begin position="119"/>
        <end position="143"/>
    </location>
</feature>
<organism evidence="3 4">
    <name type="scientific">Pristionchus mayeri</name>
    <dbReference type="NCBI Taxonomy" id="1317129"/>
    <lineage>
        <taxon>Eukaryota</taxon>
        <taxon>Metazoa</taxon>
        <taxon>Ecdysozoa</taxon>
        <taxon>Nematoda</taxon>
        <taxon>Chromadorea</taxon>
        <taxon>Rhabditida</taxon>
        <taxon>Rhabditina</taxon>
        <taxon>Diplogasteromorpha</taxon>
        <taxon>Diplogasteroidea</taxon>
        <taxon>Neodiplogasteridae</taxon>
        <taxon>Pristionchus</taxon>
    </lineage>
</organism>
<sequence>MNDSSSCLSSDCCEILLSSISSNEANSKLKSVGARDPAGAVAYTICIITLFSSLIILLMVRAIKPREDEQVTSVLCNMRVRVDREESKRRQNQMREAKRSAQKWLGQLKSRRLSFRRANSDTVMNPPRTPLLEPSPRPASRANSYQGYLPEIVVTGEAIHGRKAVNRTVSRSDSISPSITSITYPQYAPT</sequence>
<gene>
    <name evidence="3" type="ORF">PMAYCL1PPCAC_06949</name>
</gene>
<feature type="transmembrane region" description="Helical" evidence="2">
    <location>
        <begin position="40"/>
        <end position="60"/>
    </location>
</feature>
<evidence type="ECO:0000256" key="1">
    <source>
        <dbReference type="SAM" id="MobiDB-lite"/>
    </source>
</evidence>
<comment type="caution">
    <text evidence="3">The sequence shown here is derived from an EMBL/GenBank/DDBJ whole genome shotgun (WGS) entry which is preliminary data.</text>
</comment>
<evidence type="ECO:0008006" key="5">
    <source>
        <dbReference type="Google" id="ProtNLM"/>
    </source>
</evidence>
<keyword evidence="2" id="KW-0812">Transmembrane</keyword>
<accession>A0AAN5CC22</accession>
<feature type="compositionally biased region" description="Pro residues" evidence="1">
    <location>
        <begin position="127"/>
        <end position="137"/>
    </location>
</feature>
<dbReference type="AlphaFoldDB" id="A0AAN5CC22"/>
<dbReference type="Proteomes" id="UP001328107">
    <property type="component" value="Unassembled WGS sequence"/>
</dbReference>
<evidence type="ECO:0000313" key="4">
    <source>
        <dbReference type="Proteomes" id="UP001328107"/>
    </source>
</evidence>
<name>A0AAN5CC22_9BILA</name>
<keyword evidence="2" id="KW-0472">Membrane</keyword>